<dbReference type="Proteomes" id="UP000177625">
    <property type="component" value="Unassembled WGS sequence"/>
</dbReference>
<organism evidence="1 2">
    <name type="scientific">Rhynchosporium secalis</name>
    <name type="common">Barley scald fungus</name>
    <dbReference type="NCBI Taxonomy" id="38038"/>
    <lineage>
        <taxon>Eukaryota</taxon>
        <taxon>Fungi</taxon>
        <taxon>Dikarya</taxon>
        <taxon>Ascomycota</taxon>
        <taxon>Pezizomycotina</taxon>
        <taxon>Leotiomycetes</taxon>
        <taxon>Helotiales</taxon>
        <taxon>Ploettnerulaceae</taxon>
        <taxon>Rhynchosporium</taxon>
    </lineage>
</organism>
<gene>
    <name evidence="1" type="ORF">RSE6_06070</name>
</gene>
<dbReference type="EMBL" id="FJVC01000220">
    <property type="protein sequence ID" value="CZT45734.1"/>
    <property type="molecule type" value="Genomic_DNA"/>
</dbReference>
<name>A0A1E1M9K5_RHYSE</name>
<sequence>MALKRAGNKILQKHYHKFKSDTSTMCFHMDASPELLHLGFAYEQAGIARDSRPSPDY</sequence>
<evidence type="ECO:0000313" key="1">
    <source>
        <dbReference type="EMBL" id="CZT45734.1"/>
    </source>
</evidence>
<accession>A0A1E1M9K5</accession>
<protein>
    <submittedName>
        <fullName evidence="1">Uncharacterized protein</fullName>
    </submittedName>
</protein>
<reference evidence="2" key="1">
    <citation type="submission" date="2016-03" db="EMBL/GenBank/DDBJ databases">
        <authorList>
            <person name="Guldener U."/>
        </authorList>
    </citation>
    <scope>NUCLEOTIDE SEQUENCE [LARGE SCALE GENOMIC DNA]</scope>
</reference>
<proteinExistence type="predicted"/>
<evidence type="ECO:0000313" key="2">
    <source>
        <dbReference type="Proteomes" id="UP000177625"/>
    </source>
</evidence>
<keyword evidence="2" id="KW-1185">Reference proteome</keyword>
<dbReference type="AlphaFoldDB" id="A0A1E1M9K5"/>